<dbReference type="Proteomes" id="UP001174909">
    <property type="component" value="Unassembled WGS sequence"/>
</dbReference>
<reference evidence="2" key="1">
    <citation type="submission" date="2023-03" db="EMBL/GenBank/DDBJ databases">
        <authorList>
            <person name="Steffen K."/>
            <person name="Cardenas P."/>
        </authorList>
    </citation>
    <scope>NUCLEOTIDE SEQUENCE</scope>
</reference>
<comment type="caution">
    <text evidence="2">The sequence shown here is derived from an EMBL/GenBank/DDBJ whole genome shotgun (WGS) entry which is preliminary data.</text>
</comment>
<dbReference type="Pfam" id="PF09723">
    <property type="entry name" value="Zn_ribbon_8"/>
    <property type="match status" value="1"/>
</dbReference>
<dbReference type="AlphaFoldDB" id="A0AA35RWJ4"/>
<evidence type="ECO:0000313" key="2">
    <source>
        <dbReference type="EMBL" id="CAI8017881.1"/>
    </source>
</evidence>
<dbReference type="EMBL" id="CASHTH010001666">
    <property type="protein sequence ID" value="CAI8017881.1"/>
    <property type="molecule type" value="Genomic_DNA"/>
</dbReference>
<protein>
    <recommendedName>
        <fullName evidence="1">Putative regulatory protein FmdB zinc ribbon domain-containing protein</fullName>
    </recommendedName>
</protein>
<accession>A0AA35RWJ4</accession>
<dbReference type="SMART" id="SM00834">
    <property type="entry name" value="CxxC_CXXC_SSSS"/>
    <property type="match status" value="1"/>
</dbReference>
<evidence type="ECO:0000259" key="1">
    <source>
        <dbReference type="SMART" id="SM00834"/>
    </source>
</evidence>
<dbReference type="InterPro" id="IPR013429">
    <property type="entry name" value="Regulatory_FmdB_Zinc_ribbon"/>
</dbReference>
<dbReference type="NCBIfam" id="TIGR02605">
    <property type="entry name" value="CxxC_CxxC_SSSS"/>
    <property type="match status" value="1"/>
</dbReference>
<evidence type="ECO:0000313" key="3">
    <source>
        <dbReference type="Proteomes" id="UP001174909"/>
    </source>
</evidence>
<feature type="domain" description="Putative regulatory protein FmdB zinc ribbon" evidence="1">
    <location>
        <begin position="1"/>
        <end position="42"/>
    </location>
</feature>
<name>A0AA35RWJ4_GEOBA</name>
<organism evidence="2 3">
    <name type="scientific">Geodia barretti</name>
    <name type="common">Barrett's horny sponge</name>
    <dbReference type="NCBI Taxonomy" id="519541"/>
    <lineage>
        <taxon>Eukaryota</taxon>
        <taxon>Metazoa</taxon>
        <taxon>Porifera</taxon>
        <taxon>Demospongiae</taxon>
        <taxon>Heteroscleromorpha</taxon>
        <taxon>Tetractinellida</taxon>
        <taxon>Astrophorina</taxon>
        <taxon>Geodiidae</taxon>
        <taxon>Geodia</taxon>
    </lineage>
</organism>
<sequence>MPIYEYTCVTCSNRFDKRRSMSQMNDPASCPDCGSESRRVFSVFAAFSSDSSGQTSAVAGAGGCCGGGAGGACACAMSV</sequence>
<gene>
    <name evidence="2" type="ORF">GBAR_LOCUS10792</name>
</gene>
<proteinExistence type="predicted"/>
<keyword evidence="3" id="KW-1185">Reference proteome</keyword>